<comment type="caution">
    <text evidence="2">The sequence shown here is derived from an EMBL/GenBank/DDBJ whole genome shotgun (WGS) entry which is preliminary data.</text>
</comment>
<protein>
    <recommendedName>
        <fullName evidence="4">EF-hand domain-containing protein</fullName>
    </recommendedName>
</protein>
<gene>
    <name evidence="2" type="ORF">ACFL27_19185</name>
</gene>
<name>A0ABV6Z1K4_UNCC1</name>
<proteinExistence type="predicted"/>
<evidence type="ECO:0008006" key="4">
    <source>
        <dbReference type="Google" id="ProtNLM"/>
    </source>
</evidence>
<feature type="coiled-coil region" evidence="1">
    <location>
        <begin position="90"/>
        <end position="124"/>
    </location>
</feature>
<sequence length="151" mass="17303">MKLGQELNATYIAYGQKGTEKKKRQATQDSFAKTAGVGVMAQRAVAKASKQYKNEAWDLVDAEKEGSINVEELDEAELPAEMQKMTPKERKQHIEKMAKEREELQKKINKLNEERRKYVAEQRKNSPDNTLDAAIIQAVQEQAQKKKYAFE</sequence>
<evidence type="ECO:0000256" key="1">
    <source>
        <dbReference type="SAM" id="Coils"/>
    </source>
</evidence>
<evidence type="ECO:0000313" key="3">
    <source>
        <dbReference type="Proteomes" id="UP001594351"/>
    </source>
</evidence>
<accession>A0ABV6Z1K4</accession>
<keyword evidence="3" id="KW-1185">Reference proteome</keyword>
<reference evidence="2 3" key="1">
    <citation type="submission" date="2024-09" db="EMBL/GenBank/DDBJ databases">
        <title>Laminarin stimulates single cell rates of sulfate reduction while oxygen inhibits transcriptomic activity in coastal marine sediment.</title>
        <authorList>
            <person name="Lindsay M."/>
            <person name="Orcutt B."/>
            <person name="Emerson D."/>
            <person name="Stepanauskas R."/>
            <person name="D'Angelo T."/>
        </authorList>
    </citation>
    <scope>NUCLEOTIDE SEQUENCE [LARGE SCALE GENOMIC DNA]</scope>
    <source>
        <strain evidence="2">SAG AM-311-K15</strain>
    </source>
</reference>
<evidence type="ECO:0000313" key="2">
    <source>
        <dbReference type="EMBL" id="MFC1852327.1"/>
    </source>
</evidence>
<dbReference type="EMBL" id="JBHPBY010000298">
    <property type="protein sequence ID" value="MFC1852327.1"/>
    <property type="molecule type" value="Genomic_DNA"/>
</dbReference>
<organism evidence="2 3">
    <name type="scientific">candidate division CSSED10-310 bacterium</name>
    <dbReference type="NCBI Taxonomy" id="2855610"/>
    <lineage>
        <taxon>Bacteria</taxon>
        <taxon>Bacteria division CSSED10-310</taxon>
    </lineage>
</organism>
<dbReference type="Proteomes" id="UP001594351">
    <property type="component" value="Unassembled WGS sequence"/>
</dbReference>
<keyword evidence="1" id="KW-0175">Coiled coil</keyword>